<sequence length="72" mass="8735">MKSELINEFYLLQQSRAPYDYQELLDEQVYMPIKKANRKMTTWISKRGSMLMNLDAKLNSSMKHLRKKYLKF</sequence>
<reference evidence="1 2" key="1">
    <citation type="submission" date="2016-08" db="EMBL/GenBank/DDBJ databases">
        <authorList>
            <person name="Seilhamer J.J."/>
        </authorList>
    </citation>
    <scope>NUCLEOTIDE SEQUENCE [LARGE SCALE GENOMIC DNA]</scope>
    <source>
        <strain evidence="1 2">DX4</strain>
    </source>
</reference>
<evidence type="ECO:0000313" key="2">
    <source>
        <dbReference type="Proteomes" id="UP000094313"/>
    </source>
</evidence>
<dbReference type="KEGG" id="psty:BFS30_14445"/>
<organism evidence="1 2">
    <name type="scientific">Pedobacter steynii</name>
    <dbReference type="NCBI Taxonomy" id="430522"/>
    <lineage>
        <taxon>Bacteria</taxon>
        <taxon>Pseudomonadati</taxon>
        <taxon>Bacteroidota</taxon>
        <taxon>Sphingobacteriia</taxon>
        <taxon>Sphingobacteriales</taxon>
        <taxon>Sphingobacteriaceae</taxon>
        <taxon>Pedobacter</taxon>
    </lineage>
</organism>
<accession>A0A1D7QHW6</accession>
<gene>
    <name evidence="1" type="ORF">BFS30_14445</name>
</gene>
<keyword evidence="2" id="KW-1185">Reference proteome</keyword>
<dbReference type="AlphaFoldDB" id="A0A1D7QHW6"/>
<dbReference type="RefSeq" id="WP_069379930.1">
    <property type="nucleotide sequence ID" value="NZ_CP017141.1"/>
</dbReference>
<evidence type="ECO:0000313" key="1">
    <source>
        <dbReference type="EMBL" id="AOM78265.1"/>
    </source>
</evidence>
<proteinExistence type="predicted"/>
<name>A0A1D7QHW6_9SPHI</name>
<dbReference type="EMBL" id="CP017141">
    <property type="protein sequence ID" value="AOM78265.1"/>
    <property type="molecule type" value="Genomic_DNA"/>
</dbReference>
<dbReference type="Proteomes" id="UP000094313">
    <property type="component" value="Chromosome"/>
</dbReference>
<dbReference type="OrthoDB" id="770677at2"/>
<protein>
    <submittedName>
        <fullName evidence="1">Uncharacterized protein</fullName>
    </submittedName>
</protein>